<feature type="non-terminal residue" evidence="1">
    <location>
        <position position="58"/>
    </location>
</feature>
<evidence type="ECO:0000313" key="1">
    <source>
        <dbReference type="EMBL" id="KAF2636197.1"/>
    </source>
</evidence>
<accession>A0A6A6RM62</accession>
<dbReference type="EMBL" id="MU006800">
    <property type="protein sequence ID" value="KAF2636197.1"/>
    <property type="molecule type" value="Genomic_DNA"/>
</dbReference>
<protein>
    <submittedName>
        <fullName evidence="1">Uncharacterized protein</fullName>
    </submittedName>
</protein>
<sequence length="58" mass="6833">MVDAAIETPWVWDIPPQAGIRFVELDQWKDELIRYDGGVKDLNSYLNQSYIDEDRSFL</sequence>
<name>A0A6A6RM62_9PLEO</name>
<gene>
    <name evidence="1" type="ORF">P280DRAFT_473329</name>
</gene>
<proteinExistence type="predicted"/>
<dbReference type="AlphaFoldDB" id="A0A6A6RM62"/>
<organism evidence="1 2">
    <name type="scientific">Massarina eburnea CBS 473.64</name>
    <dbReference type="NCBI Taxonomy" id="1395130"/>
    <lineage>
        <taxon>Eukaryota</taxon>
        <taxon>Fungi</taxon>
        <taxon>Dikarya</taxon>
        <taxon>Ascomycota</taxon>
        <taxon>Pezizomycotina</taxon>
        <taxon>Dothideomycetes</taxon>
        <taxon>Pleosporomycetidae</taxon>
        <taxon>Pleosporales</taxon>
        <taxon>Massarineae</taxon>
        <taxon>Massarinaceae</taxon>
        <taxon>Massarina</taxon>
    </lineage>
</organism>
<keyword evidence="2" id="KW-1185">Reference proteome</keyword>
<evidence type="ECO:0000313" key="2">
    <source>
        <dbReference type="Proteomes" id="UP000799753"/>
    </source>
</evidence>
<reference evidence="1" key="1">
    <citation type="journal article" date="2020" name="Stud. Mycol.">
        <title>101 Dothideomycetes genomes: a test case for predicting lifestyles and emergence of pathogens.</title>
        <authorList>
            <person name="Haridas S."/>
            <person name="Albert R."/>
            <person name="Binder M."/>
            <person name="Bloem J."/>
            <person name="Labutti K."/>
            <person name="Salamov A."/>
            <person name="Andreopoulos B."/>
            <person name="Baker S."/>
            <person name="Barry K."/>
            <person name="Bills G."/>
            <person name="Bluhm B."/>
            <person name="Cannon C."/>
            <person name="Castanera R."/>
            <person name="Culley D."/>
            <person name="Daum C."/>
            <person name="Ezra D."/>
            <person name="Gonzalez J."/>
            <person name="Henrissat B."/>
            <person name="Kuo A."/>
            <person name="Liang C."/>
            <person name="Lipzen A."/>
            <person name="Lutzoni F."/>
            <person name="Magnuson J."/>
            <person name="Mondo S."/>
            <person name="Nolan M."/>
            <person name="Ohm R."/>
            <person name="Pangilinan J."/>
            <person name="Park H.-J."/>
            <person name="Ramirez L."/>
            <person name="Alfaro M."/>
            <person name="Sun H."/>
            <person name="Tritt A."/>
            <person name="Yoshinaga Y."/>
            <person name="Zwiers L.-H."/>
            <person name="Turgeon B."/>
            <person name="Goodwin S."/>
            <person name="Spatafora J."/>
            <person name="Crous P."/>
            <person name="Grigoriev I."/>
        </authorList>
    </citation>
    <scope>NUCLEOTIDE SEQUENCE</scope>
    <source>
        <strain evidence="1">CBS 473.64</strain>
    </source>
</reference>
<dbReference type="Proteomes" id="UP000799753">
    <property type="component" value="Unassembled WGS sequence"/>
</dbReference>